<dbReference type="PROSITE" id="PS50893">
    <property type="entry name" value="ABC_TRANSPORTER_2"/>
    <property type="match status" value="1"/>
</dbReference>
<evidence type="ECO:0000313" key="10">
    <source>
        <dbReference type="EMBL" id="MBB6412711.1"/>
    </source>
</evidence>
<keyword evidence="11" id="KW-1185">Reference proteome</keyword>
<feature type="region of interest" description="Disordered" evidence="8">
    <location>
        <begin position="1"/>
        <end position="21"/>
    </location>
</feature>
<dbReference type="PANTHER" id="PTHR42781:SF4">
    <property type="entry name" value="SPERMIDINE_PUTRESCINE IMPORT ATP-BINDING PROTEIN POTA"/>
    <property type="match status" value="1"/>
</dbReference>
<feature type="compositionally biased region" description="Basic and acidic residues" evidence="8">
    <location>
        <begin position="10"/>
        <end position="21"/>
    </location>
</feature>
<dbReference type="InterPro" id="IPR013611">
    <property type="entry name" value="Transp-assoc_OB_typ2"/>
</dbReference>
<dbReference type="GO" id="GO:0016887">
    <property type="term" value="F:ATP hydrolysis activity"/>
    <property type="evidence" value="ECO:0007669"/>
    <property type="project" value="InterPro"/>
</dbReference>
<dbReference type="Pfam" id="PF08402">
    <property type="entry name" value="TOBE_2"/>
    <property type="match status" value="1"/>
</dbReference>
<dbReference type="NCBIfam" id="TIGR01187">
    <property type="entry name" value="potA"/>
    <property type="match status" value="1"/>
</dbReference>
<dbReference type="InterPro" id="IPR003439">
    <property type="entry name" value="ABC_transporter-like_ATP-bd"/>
</dbReference>
<evidence type="ECO:0000256" key="4">
    <source>
        <dbReference type="ARBA" id="ARBA00022840"/>
    </source>
</evidence>
<keyword evidence="5 7" id="KW-1278">Translocase</keyword>
<accession>A0A841PFT4</accession>
<dbReference type="SUPFAM" id="SSF52540">
    <property type="entry name" value="P-loop containing nucleoside triphosphate hydrolases"/>
    <property type="match status" value="1"/>
</dbReference>
<evidence type="ECO:0000256" key="8">
    <source>
        <dbReference type="SAM" id="MobiDB-lite"/>
    </source>
</evidence>
<keyword evidence="2 7" id="KW-1003">Cell membrane</keyword>
<dbReference type="FunFam" id="3.40.50.300:FF:000133">
    <property type="entry name" value="Spermidine/putrescine import ATP-binding protein PotA"/>
    <property type="match status" value="1"/>
</dbReference>
<dbReference type="SMART" id="SM00382">
    <property type="entry name" value="AAA"/>
    <property type="match status" value="1"/>
</dbReference>
<comment type="similarity">
    <text evidence="7">Belongs to the ABC transporter superfamily. Spermidine/putrescine importer (TC 3.A.1.11.1) family.</text>
</comment>
<name>A0A841PFT4_9HYPH</name>
<dbReference type="InterPro" id="IPR027417">
    <property type="entry name" value="P-loop_NTPase"/>
</dbReference>
<dbReference type="Proteomes" id="UP000556329">
    <property type="component" value="Unassembled WGS sequence"/>
</dbReference>
<dbReference type="EMBL" id="JACHEF010000006">
    <property type="protein sequence ID" value="MBB6412711.1"/>
    <property type="molecule type" value="Genomic_DNA"/>
</dbReference>
<comment type="subunit">
    <text evidence="7">The complex is composed of two ATP-binding proteins (PotA), two transmembrane proteins (PotB and PotC) and a solute-binding protein (PotD).</text>
</comment>
<evidence type="ECO:0000256" key="6">
    <source>
        <dbReference type="ARBA" id="ARBA00023136"/>
    </source>
</evidence>
<dbReference type="Gene3D" id="2.40.50.100">
    <property type="match status" value="1"/>
</dbReference>
<dbReference type="Pfam" id="PF00005">
    <property type="entry name" value="ABC_tran"/>
    <property type="match status" value="1"/>
</dbReference>
<evidence type="ECO:0000256" key="3">
    <source>
        <dbReference type="ARBA" id="ARBA00022741"/>
    </source>
</evidence>
<comment type="caution">
    <text evidence="10">The sequence shown here is derived from an EMBL/GenBank/DDBJ whole genome shotgun (WGS) entry which is preliminary data.</text>
</comment>
<organism evidence="10 11">
    <name type="scientific">Mesorhizobium sangaii</name>
    <dbReference type="NCBI Taxonomy" id="505389"/>
    <lineage>
        <taxon>Bacteria</taxon>
        <taxon>Pseudomonadati</taxon>
        <taxon>Pseudomonadota</taxon>
        <taxon>Alphaproteobacteria</taxon>
        <taxon>Hyphomicrobiales</taxon>
        <taxon>Phyllobacteriaceae</taxon>
        <taxon>Mesorhizobium</taxon>
    </lineage>
</organism>
<evidence type="ECO:0000256" key="1">
    <source>
        <dbReference type="ARBA" id="ARBA00022448"/>
    </source>
</evidence>
<dbReference type="GO" id="GO:0043190">
    <property type="term" value="C:ATP-binding cassette (ABC) transporter complex"/>
    <property type="evidence" value="ECO:0007669"/>
    <property type="project" value="InterPro"/>
</dbReference>
<evidence type="ECO:0000256" key="2">
    <source>
        <dbReference type="ARBA" id="ARBA00022475"/>
    </source>
</evidence>
<reference evidence="10 11" key="1">
    <citation type="submission" date="2020-08" db="EMBL/GenBank/DDBJ databases">
        <title>Genomic Encyclopedia of Type Strains, Phase IV (KMG-IV): sequencing the most valuable type-strain genomes for metagenomic binning, comparative biology and taxonomic classification.</title>
        <authorList>
            <person name="Goeker M."/>
        </authorList>
    </citation>
    <scope>NUCLEOTIDE SEQUENCE [LARGE SCALE GENOMIC DNA]</scope>
    <source>
        <strain evidence="10 11">DSM 100039</strain>
    </source>
</reference>
<dbReference type="SUPFAM" id="SSF50331">
    <property type="entry name" value="MOP-like"/>
    <property type="match status" value="1"/>
</dbReference>
<protein>
    <recommendedName>
        <fullName evidence="7">Spermidine/putrescine import ATP-binding protein PotA</fullName>
        <ecNumber evidence="7">7.6.2.11</ecNumber>
    </recommendedName>
</protein>
<comment type="catalytic activity">
    <reaction evidence="7">
        <text>ATP + H2O + polyamine-[polyamine-binding protein]Side 1 = ADP + phosphate + polyamineSide 2 + [polyamine-binding protein]Side 1.</text>
        <dbReference type="EC" id="7.6.2.11"/>
    </reaction>
</comment>
<dbReference type="GO" id="GO:0015847">
    <property type="term" value="P:putrescine transport"/>
    <property type="evidence" value="ECO:0007669"/>
    <property type="project" value="UniProtKB-ARBA"/>
</dbReference>
<keyword evidence="6 7" id="KW-0472">Membrane</keyword>
<dbReference type="GO" id="GO:0015417">
    <property type="term" value="F:ABC-type polyamine transporter activity"/>
    <property type="evidence" value="ECO:0007669"/>
    <property type="project" value="UniProtKB-EC"/>
</dbReference>
<dbReference type="GO" id="GO:0005524">
    <property type="term" value="F:ATP binding"/>
    <property type="evidence" value="ECO:0007669"/>
    <property type="project" value="UniProtKB-KW"/>
</dbReference>
<proteinExistence type="inferred from homology"/>
<gene>
    <name evidence="7" type="primary">potA</name>
    <name evidence="10" type="ORF">HNQ71_005403</name>
</gene>
<dbReference type="AlphaFoldDB" id="A0A841PFT4"/>
<keyword evidence="1 7" id="KW-0813">Transport</keyword>
<dbReference type="PANTHER" id="PTHR42781">
    <property type="entry name" value="SPERMIDINE/PUTRESCINE IMPORT ATP-BINDING PROTEIN POTA"/>
    <property type="match status" value="1"/>
</dbReference>
<dbReference type="InterPro" id="IPR005893">
    <property type="entry name" value="PotA-like"/>
</dbReference>
<sequence length="382" mass="42107">MPEQPQIDLPKVERPQEDRSRPERAMIEIRNVTRSYGAFKALDDASLTIREGEFFSLLGPSGCGKTTLLRMIAGFDNPTSGSISVGGQPMEGIPANRRPTNMVFQSYAIFPHLNVEQNVAYGLKRLKLQGGEEKRRVEEALAQVSLTGLGKRLATELSGGQRQRVALARALVMRPKVLLLDEPLSALDKKLREQMQVELRRLQQAVGITFVLVTHDQYEALAMSDRIAVMFGGKIAQVASPKEIYQRPVNRQVADFLGGMNFVKAEIVEENSASLVVDTLGFGRVKTDKPKAFVRNGGAATLGIRPERLRVLWDNATAKFEVAGKVVERHYFGEITHLIVDIPGLEKPLSVTETNDFGADDIPVGTSIRLAYDPEALVAMAD</sequence>
<dbReference type="EC" id="7.6.2.11" evidence="7"/>
<evidence type="ECO:0000256" key="5">
    <source>
        <dbReference type="ARBA" id="ARBA00022967"/>
    </source>
</evidence>
<comment type="function">
    <text evidence="7">Part of the ABC transporter complex PotABCD involved in spermidine/putrescine import. Responsible for energy coupling to the transport system.</text>
</comment>
<dbReference type="Gene3D" id="3.40.50.300">
    <property type="entry name" value="P-loop containing nucleotide triphosphate hydrolases"/>
    <property type="match status" value="1"/>
</dbReference>
<keyword evidence="4 7" id="KW-0067">ATP-binding</keyword>
<keyword evidence="3 7" id="KW-0547">Nucleotide-binding</keyword>
<evidence type="ECO:0000313" key="11">
    <source>
        <dbReference type="Proteomes" id="UP000556329"/>
    </source>
</evidence>
<evidence type="ECO:0000259" key="9">
    <source>
        <dbReference type="PROSITE" id="PS50893"/>
    </source>
</evidence>
<dbReference type="InterPro" id="IPR017871">
    <property type="entry name" value="ABC_transporter-like_CS"/>
</dbReference>
<dbReference type="InterPro" id="IPR003593">
    <property type="entry name" value="AAA+_ATPase"/>
</dbReference>
<dbReference type="PROSITE" id="PS00211">
    <property type="entry name" value="ABC_TRANSPORTER_1"/>
    <property type="match status" value="1"/>
</dbReference>
<dbReference type="InterPro" id="IPR008995">
    <property type="entry name" value="Mo/tungstate-bd_C_term_dom"/>
</dbReference>
<evidence type="ECO:0000256" key="7">
    <source>
        <dbReference type="RuleBase" id="RU364083"/>
    </source>
</evidence>
<feature type="domain" description="ABC transporter" evidence="9">
    <location>
        <begin position="27"/>
        <end position="257"/>
    </location>
</feature>
<dbReference type="InterPro" id="IPR050093">
    <property type="entry name" value="ABC_SmlMolc_Importer"/>
</dbReference>